<organism evidence="1 2">
    <name type="scientific">Pleurodeles waltl</name>
    <name type="common">Iberian ribbed newt</name>
    <dbReference type="NCBI Taxonomy" id="8319"/>
    <lineage>
        <taxon>Eukaryota</taxon>
        <taxon>Metazoa</taxon>
        <taxon>Chordata</taxon>
        <taxon>Craniata</taxon>
        <taxon>Vertebrata</taxon>
        <taxon>Euteleostomi</taxon>
        <taxon>Amphibia</taxon>
        <taxon>Batrachia</taxon>
        <taxon>Caudata</taxon>
        <taxon>Salamandroidea</taxon>
        <taxon>Salamandridae</taxon>
        <taxon>Pleurodelinae</taxon>
        <taxon>Pleurodeles</taxon>
    </lineage>
</organism>
<name>A0AAV7NQK9_PLEWA</name>
<evidence type="ECO:0000313" key="1">
    <source>
        <dbReference type="EMBL" id="KAJ1117809.1"/>
    </source>
</evidence>
<dbReference type="AlphaFoldDB" id="A0AAV7NQK9"/>
<dbReference type="EMBL" id="JANPWB010000012">
    <property type="protein sequence ID" value="KAJ1117809.1"/>
    <property type="molecule type" value="Genomic_DNA"/>
</dbReference>
<reference evidence="1" key="1">
    <citation type="journal article" date="2022" name="bioRxiv">
        <title>Sequencing and chromosome-scale assembly of the giantPleurodeles waltlgenome.</title>
        <authorList>
            <person name="Brown T."/>
            <person name="Elewa A."/>
            <person name="Iarovenko S."/>
            <person name="Subramanian E."/>
            <person name="Araus A.J."/>
            <person name="Petzold A."/>
            <person name="Susuki M."/>
            <person name="Suzuki K.-i.T."/>
            <person name="Hayashi T."/>
            <person name="Toyoda A."/>
            <person name="Oliveira C."/>
            <person name="Osipova E."/>
            <person name="Leigh N.D."/>
            <person name="Simon A."/>
            <person name="Yun M.H."/>
        </authorList>
    </citation>
    <scope>NUCLEOTIDE SEQUENCE</scope>
    <source>
        <strain evidence="1">20211129_DDA</strain>
        <tissue evidence="1">Liver</tissue>
    </source>
</reference>
<gene>
    <name evidence="1" type="ORF">NDU88_006005</name>
</gene>
<proteinExistence type="predicted"/>
<dbReference type="Proteomes" id="UP001066276">
    <property type="component" value="Chromosome 8"/>
</dbReference>
<evidence type="ECO:0000313" key="2">
    <source>
        <dbReference type="Proteomes" id="UP001066276"/>
    </source>
</evidence>
<sequence>MPDPPGERRASSSAAALLAPDGAILKAPGSSPRFPGRFRPFSPVFPGVLLARQPSARGGGSARAPRRQ</sequence>
<protein>
    <submittedName>
        <fullName evidence="1">Uncharacterized protein</fullName>
    </submittedName>
</protein>
<comment type="caution">
    <text evidence="1">The sequence shown here is derived from an EMBL/GenBank/DDBJ whole genome shotgun (WGS) entry which is preliminary data.</text>
</comment>
<keyword evidence="2" id="KW-1185">Reference proteome</keyword>
<accession>A0AAV7NQK9</accession>